<dbReference type="Proteomes" id="UP000475385">
    <property type="component" value="Unassembled WGS sequence"/>
</dbReference>
<organism evidence="2 3">
    <name type="scientific">Falsiroseomonas algicola</name>
    <dbReference type="NCBI Taxonomy" id="2716930"/>
    <lineage>
        <taxon>Bacteria</taxon>
        <taxon>Pseudomonadati</taxon>
        <taxon>Pseudomonadota</taxon>
        <taxon>Alphaproteobacteria</taxon>
        <taxon>Acetobacterales</taxon>
        <taxon>Roseomonadaceae</taxon>
        <taxon>Falsiroseomonas</taxon>
    </lineage>
</organism>
<evidence type="ECO:0000313" key="2">
    <source>
        <dbReference type="EMBL" id="NGM21696.1"/>
    </source>
</evidence>
<sequence>MAVPLQLAETACFILAAWLAVRVLGRLLKGREVRLRDRNLRAALVLALAGLLLGWARQIIA</sequence>
<reference evidence="2 3" key="1">
    <citation type="submission" date="2020-03" db="EMBL/GenBank/DDBJ databases">
        <title>Roseomonas stagni sp. nov., isolated from pond water in Japan.</title>
        <authorList>
            <person name="Furuhata K."/>
            <person name="Miyamoto H."/>
            <person name="Goto K."/>
        </authorList>
    </citation>
    <scope>NUCLEOTIDE SEQUENCE [LARGE SCALE GENOMIC DNA]</scope>
    <source>
        <strain evidence="2 3">PeD5</strain>
    </source>
</reference>
<keyword evidence="1" id="KW-0472">Membrane</keyword>
<dbReference type="AlphaFoldDB" id="A0A6M1LMV4"/>
<dbReference type="EMBL" id="JAAIKB010000006">
    <property type="protein sequence ID" value="NGM21696.1"/>
    <property type="molecule type" value="Genomic_DNA"/>
</dbReference>
<proteinExistence type="predicted"/>
<evidence type="ECO:0000256" key="1">
    <source>
        <dbReference type="SAM" id="Phobius"/>
    </source>
</evidence>
<keyword evidence="1" id="KW-1133">Transmembrane helix</keyword>
<feature type="transmembrane region" description="Helical" evidence="1">
    <location>
        <begin position="40"/>
        <end position="60"/>
    </location>
</feature>
<feature type="transmembrane region" description="Helical" evidence="1">
    <location>
        <begin position="6"/>
        <end position="28"/>
    </location>
</feature>
<gene>
    <name evidence="2" type="ORF">G3576_16860</name>
</gene>
<keyword evidence="3" id="KW-1185">Reference proteome</keyword>
<dbReference type="RefSeq" id="WP_164695593.1">
    <property type="nucleotide sequence ID" value="NZ_JAAIKB010000006.1"/>
</dbReference>
<protein>
    <submittedName>
        <fullName evidence="2">Uncharacterized protein</fullName>
    </submittedName>
</protein>
<comment type="caution">
    <text evidence="2">The sequence shown here is derived from an EMBL/GenBank/DDBJ whole genome shotgun (WGS) entry which is preliminary data.</text>
</comment>
<evidence type="ECO:0000313" key="3">
    <source>
        <dbReference type="Proteomes" id="UP000475385"/>
    </source>
</evidence>
<name>A0A6M1LMV4_9PROT</name>
<keyword evidence="1" id="KW-0812">Transmembrane</keyword>
<accession>A0A6M1LMV4</accession>